<protein>
    <submittedName>
        <fullName evidence="2">Uncharacterized protein</fullName>
    </submittedName>
</protein>
<name>A0AAN6U0B4_9PEZI</name>
<reference evidence="2" key="2">
    <citation type="submission" date="2023-05" db="EMBL/GenBank/DDBJ databases">
        <authorList>
            <consortium name="Lawrence Berkeley National Laboratory"/>
            <person name="Steindorff A."/>
            <person name="Hensen N."/>
            <person name="Bonometti L."/>
            <person name="Westerberg I."/>
            <person name="Brannstrom I.O."/>
            <person name="Guillou S."/>
            <person name="Cros-Aarteil S."/>
            <person name="Calhoun S."/>
            <person name="Haridas S."/>
            <person name="Kuo A."/>
            <person name="Mondo S."/>
            <person name="Pangilinan J."/>
            <person name="Riley R."/>
            <person name="Labutti K."/>
            <person name="Andreopoulos B."/>
            <person name="Lipzen A."/>
            <person name="Chen C."/>
            <person name="Yanf M."/>
            <person name="Daum C."/>
            <person name="Ng V."/>
            <person name="Clum A."/>
            <person name="Ohm R."/>
            <person name="Martin F."/>
            <person name="Silar P."/>
            <person name="Natvig D."/>
            <person name="Lalanne C."/>
            <person name="Gautier V."/>
            <person name="Ament-Velasquez S.L."/>
            <person name="Kruys A."/>
            <person name="Hutchinson M.I."/>
            <person name="Powell A.J."/>
            <person name="Barry K."/>
            <person name="Miller A.N."/>
            <person name="Grigoriev I.V."/>
            <person name="Debuchy R."/>
            <person name="Gladieux P."/>
            <person name="Thoren M.H."/>
            <person name="Johannesson H."/>
        </authorList>
    </citation>
    <scope>NUCLEOTIDE SEQUENCE</scope>
    <source>
        <strain evidence="2">CBS 731.68</strain>
    </source>
</reference>
<dbReference type="EMBL" id="MU853227">
    <property type="protein sequence ID" value="KAK4124078.1"/>
    <property type="molecule type" value="Genomic_DNA"/>
</dbReference>
<keyword evidence="3" id="KW-1185">Reference proteome</keyword>
<organism evidence="2 3">
    <name type="scientific">Parathielavia appendiculata</name>
    <dbReference type="NCBI Taxonomy" id="2587402"/>
    <lineage>
        <taxon>Eukaryota</taxon>
        <taxon>Fungi</taxon>
        <taxon>Dikarya</taxon>
        <taxon>Ascomycota</taxon>
        <taxon>Pezizomycotina</taxon>
        <taxon>Sordariomycetes</taxon>
        <taxon>Sordariomycetidae</taxon>
        <taxon>Sordariales</taxon>
        <taxon>Chaetomiaceae</taxon>
        <taxon>Parathielavia</taxon>
    </lineage>
</organism>
<reference evidence="2" key="1">
    <citation type="journal article" date="2023" name="Mol. Phylogenet. Evol.">
        <title>Genome-scale phylogeny and comparative genomics of the fungal order Sordariales.</title>
        <authorList>
            <person name="Hensen N."/>
            <person name="Bonometti L."/>
            <person name="Westerberg I."/>
            <person name="Brannstrom I.O."/>
            <person name="Guillou S."/>
            <person name="Cros-Aarteil S."/>
            <person name="Calhoun S."/>
            <person name="Haridas S."/>
            <person name="Kuo A."/>
            <person name="Mondo S."/>
            <person name="Pangilinan J."/>
            <person name="Riley R."/>
            <person name="LaButti K."/>
            <person name="Andreopoulos B."/>
            <person name="Lipzen A."/>
            <person name="Chen C."/>
            <person name="Yan M."/>
            <person name="Daum C."/>
            <person name="Ng V."/>
            <person name="Clum A."/>
            <person name="Steindorff A."/>
            <person name="Ohm R.A."/>
            <person name="Martin F."/>
            <person name="Silar P."/>
            <person name="Natvig D.O."/>
            <person name="Lalanne C."/>
            <person name="Gautier V."/>
            <person name="Ament-Velasquez S.L."/>
            <person name="Kruys A."/>
            <person name="Hutchinson M.I."/>
            <person name="Powell A.J."/>
            <person name="Barry K."/>
            <person name="Miller A.N."/>
            <person name="Grigoriev I.V."/>
            <person name="Debuchy R."/>
            <person name="Gladieux P."/>
            <person name="Hiltunen Thoren M."/>
            <person name="Johannesson H."/>
        </authorList>
    </citation>
    <scope>NUCLEOTIDE SEQUENCE</scope>
    <source>
        <strain evidence="2">CBS 731.68</strain>
    </source>
</reference>
<gene>
    <name evidence="2" type="ORF">N657DRAFT_376236</name>
</gene>
<comment type="caution">
    <text evidence="2">The sequence shown here is derived from an EMBL/GenBank/DDBJ whole genome shotgun (WGS) entry which is preliminary data.</text>
</comment>
<sequence length="116" mass="12758">MQITLARFHCFCDITPTGQYPPPTQYPLDIEDMQVAAAATTPVTRKPVPAVSATSQMPSPAPGGQELSGQPIRRELGGTELHPFLEMAFWRRRSTCASCSHWMMILEKGGTVKEIV</sequence>
<evidence type="ECO:0000313" key="2">
    <source>
        <dbReference type="EMBL" id="KAK4124078.1"/>
    </source>
</evidence>
<proteinExistence type="predicted"/>
<evidence type="ECO:0000256" key="1">
    <source>
        <dbReference type="SAM" id="MobiDB-lite"/>
    </source>
</evidence>
<accession>A0AAN6U0B4</accession>
<dbReference type="RefSeq" id="XP_062647849.1">
    <property type="nucleotide sequence ID" value="XM_062787083.1"/>
</dbReference>
<dbReference type="AlphaFoldDB" id="A0AAN6U0B4"/>
<feature type="region of interest" description="Disordered" evidence="1">
    <location>
        <begin position="41"/>
        <end position="71"/>
    </location>
</feature>
<evidence type="ECO:0000313" key="3">
    <source>
        <dbReference type="Proteomes" id="UP001302602"/>
    </source>
</evidence>
<dbReference type="GeneID" id="87823853"/>
<dbReference type="Proteomes" id="UP001302602">
    <property type="component" value="Unassembled WGS sequence"/>
</dbReference>